<dbReference type="InterPro" id="IPR001173">
    <property type="entry name" value="Glyco_trans_2-like"/>
</dbReference>
<dbReference type="InterPro" id="IPR015421">
    <property type="entry name" value="PyrdxlP-dep_Trfase_major"/>
</dbReference>
<reference evidence="12" key="1">
    <citation type="submission" date="2023-08" db="EMBL/GenBank/DDBJ databases">
        <title>WGS of pathogenic bacterial species, Los Angeles County Public Health Laboratories.</title>
        <authorList>
            <person name="Garrigues J.M."/>
            <person name="Green N.M."/>
        </authorList>
    </citation>
    <scope>NUCLEOTIDE SEQUENCE</scope>
    <source>
        <strain evidence="12">LACPHL-BACT-2023-00068</strain>
    </source>
</reference>
<evidence type="ECO:0000259" key="11">
    <source>
        <dbReference type="Pfam" id="PF00535"/>
    </source>
</evidence>
<dbReference type="Pfam" id="PF01041">
    <property type="entry name" value="DegT_DnrJ_EryC1"/>
    <property type="match status" value="1"/>
</dbReference>
<dbReference type="PANTHER" id="PTHR48090">
    <property type="entry name" value="UNDECAPRENYL-PHOSPHATE 4-DEOXY-4-FORMAMIDO-L-ARABINOSE TRANSFERASE-RELATED"/>
    <property type="match status" value="1"/>
</dbReference>
<keyword evidence="7 10" id="KW-1133">Transmembrane helix</keyword>
<dbReference type="GeneID" id="61384933"/>
<keyword evidence="5 9" id="KW-0663">Pyridoxal phosphate</keyword>
<dbReference type="AlphaFoldDB" id="A0AAW8HJ69"/>
<keyword evidence="4 10" id="KW-0812">Transmembrane</keyword>
<dbReference type="SUPFAM" id="SSF53383">
    <property type="entry name" value="PLP-dependent transferases"/>
    <property type="match status" value="1"/>
</dbReference>
<evidence type="ECO:0000256" key="2">
    <source>
        <dbReference type="ARBA" id="ARBA00022676"/>
    </source>
</evidence>
<dbReference type="EMBL" id="JAVDNV010000001">
    <property type="protein sequence ID" value="MDQ2307506.1"/>
    <property type="molecule type" value="Genomic_DNA"/>
</dbReference>
<dbReference type="InterPro" id="IPR000653">
    <property type="entry name" value="DegT/StrS_aminotransferase"/>
</dbReference>
<evidence type="ECO:0000256" key="9">
    <source>
        <dbReference type="RuleBase" id="RU004508"/>
    </source>
</evidence>
<dbReference type="RefSeq" id="WP_106912861.1">
    <property type="nucleotide sequence ID" value="NZ_CP020388.1"/>
</dbReference>
<evidence type="ECO:0000313" key="12">
    <source>
        <dbReference type="EMBL" id="MDQ2307506.1"/>
    </source>
</evidence>
<feature type="transmembrane region" description="Helical" evidence="10">
    <location>
        <begin position="356"/>
        <end position="378"/>
    </location>
</feature>
<feature type="transmembrane region" description="Helical" evidence="10">
    <location>
        <begin position="390"/>
        <end position="412"/>
    </location>
</feature>
<evidence type="ECO:0000256" key="4">
    <source>
        <dbReference type="ARBA" id="ARBA00022692"/>
    </source>
</evidence>
<gene>
    <name evidence="12" type="primary">arnC</name>
    <name evidence="12" type="ORF">RBJ30_00105</name>
</gene>
<organism evidence="12 13">
    <name type="scientific">Pluralibacter gergoviae</name>
    <name type="common">Enterobacter gergoviae</name>
    <dbReference type="NCBI Taxonomy" id="61647"/>
    <lineage>
        <taxon>Bacteria</taxon>
        <taxon>Pseudomonadati</taxon>
        <taxon>Pseudomonadota</taxon>
        <taxon>Gammaproteobacteria</taxon>
        <taxon>Enterobacterales</taxon>
        <taxon>Enterobacteriaceae</taxon>
        <taxon>Pluralibacter</taxon>
    </lineage>
</organism>
<feature type="domain" description="Glycosyltransferase 2-like" evidence="11">
    <location>
        <begin position="175"/>
        <end position="293"/>
    </location>
</feature>
<evidence type="ECO:0000256" key="7">
    <source>
        <dbReference type="ARBA" id="ARBA00022989"/>
    </source>
</evidence>
<evidence type="ECO:0000256" key="10">
    <source>
        <dbReference type="SAM" id="Phobius"/>
    </source>
</evidence>
<keyword evidence="1" id="KW-1003">Cell membrane</keyword>
<dbReference type="Gene3D" id="3.90.550.10">
    <property type="entry name" value="Spore Coat Polysaccharide Biosynthesis Protein SpsA, Chain A"/>
    <property type="match status" value="1"/>
</dbReference>
<keyword evidence="3 12" id="KW-0808">Transferase</keyword>
<dbReference type="InterPro" id="IPR029044">
    <property type="entry name" value="Nucleotide-diphossugar_trans"/>
</dbReference>
<dbReference type="Pfam" id="PF00535">
    <property type="entry name" value="Glycos_transf_2"/>
    <property type="match status" value="1"/>
</dbReference>
<dbReference type="Proteomes" id="UP001236270">
    <property type="component" value="Unassembled WGS sequence"/>
</dbReference>
<dbReference type="GO" id="GO:0005886">
    <property type="term" value="C:plasma membrane"/>
    <property type="evidence" value="ECO:0007669"/>
    <property type="project" value="TreeGrafter"/>
</dbReference>
<dbReference type="InterPro" id="IPR050256">
    <property type="entry name" value="Glycosyltransferase_2"/>
</dbReference>
<dbReference type="SUPFAM" id="SSF53448">
    <property type="entry name" value="Nucleotide-diphospho-sugar transferases"/>
    <property type="match status" value="1"/>
</dbReference>
<evidence type="ECO:0000256" key="3">
    <source>
        <dbReference type="ARBA" id="ARBA00022679"/>
    </source>
</evidence>
<dbReference type="GO" id="GO:0099621">
    <property type="term" value="F:undecaprenyl-phosphate 4-deoxy-4-formamido-L-arabinose transferase activity"/>
    <property type="evidence" value="ECO:0007669"/>
    <property type="project" value="UniProtKB-EC"/>
</dbReference>
<evidence type="ECO:0000313" key="13">
    <source>
        <dbReference type="Proteomes" id="UP001236270"/>
    </source>
</evidence>
<evidence type="ECO:0000256" key="1">
    <source>
        <dbReference type="ARBA" id="ARBA00022475"/>
    </source>
</evidence>
<protein>
    <submittedName>
        <fullName evidence="12">Undecaprenyl-phosphate 4-deoxy-4-formamido-L-arabinose transferase</fullName>
        <ecNumber evidence="12">2.4.2.53</ecNumber>
    </submittedName>
</protein>
<keyword evidence="2 12" id="KW-0328">Glycosyltransferase</keyword>
<comment type="similarity">
    <text evidence="9">Belongs to the DegT/DnrJ/EryC1 family.</text>
</comment>
<dbReference type="GO" id="GO:0009103">
    <property type="term" value="P:lipopolysaccharide biosynthetic process"/>
    <property type="evidence" value="ECO:0007669"/>
    <property type="project" value="UniProtKB-KW"/>
</dbReference>
<sequence length="447" mass="49088">MSDFLPFSRPALGAEEIAAVTEVLQSGWITTGPKNQALEKAFCDLTGNQHAIAVSSATGGMHVTLMALGVQQGDEVITPSLTWVSTLNMIALLGAEPVMIDVDRDTLLVTPEAIEAAITPRTKAIIPVHYAGAPVDIDAIRAIGERYGIPVIEDAAHAAGTRYKGKHVGAEGTDSAAILTRAAEAPDSRIIAVLLNRNYGQHSAIMAGFSHVTGDLIITLDADLQNPPEEIPRLVAKADEGYDVVGTVRQNRQDSWFRKRASKMINLLIQRTTGKAMEDYGCMLRAYRRHIIDAMLHCHERSTFIPILANTFARRAIEIPVHHDERQFGDSKYSFMRLINLMYDLVTCLTTTPLRLLSVVGSIIALFGFALAVLLVVLRFALGSHWAADGVFMLFAVLFTFIGAQFIGMGLLGEYIGRIYNDVRARPRYFIQRIIRRETALSSEDNQ</sequence>
<keyword evidence="8 10" id="KW-0472">Membrane</keyword>
<dbReference type="InterPro" id="IPR015424">
    <property type="entry name" value="PyrdxlP-dep_Trfase"/>
</dbReference>
<accession>A0AAW8HJ69</accession>
<dbReference type="EC" id="2.4.2.53" evidence="12"/>
<evidence type="ECO:0000256" key="5">
    <source>
        <dbReference type="ARBA" id="ARBA00022898"/>
    </source>
</evidence>
<dbReference type="CDD" id="cd04187">
    <property type="entry name" value="DPM1_like_bac"/>
    <property type="match status" value="1"/>
</dbReference>
<keyword evidence="6" id="KW-0448">Lipopolysaccharide biosynthesis</keyword>
<dbReference type="Gene3D" id="3.40.640.10">
    <property type="entry name" value="Type I PLP-dependent aspartate aminotransferase-like (Major domain)"/>
    <property type="match status" value="1"/>
</dbReference>
<proteinExistence type="inferred from homology"/>
<dbReference type="PANTHER" id="PTHR48090:SF3">
    <property type="entry name" value="UNDECAPRENYL-PHOSPHATE 4-DEOXY-4-FORMAMIDO-L-ARABINOSE TRANSFERASE"/>
    <property type="match status" value="1"/>
</dbReference>
<comment type="caution">
    <text evidence="12">The sequence shown here is derived from an EMBL/GenBank/DDBJ whole genome shotgun (WGS) entry which is preliminary data.</text>
</comment>
<dbReference type="NCBIfam" id="NF007986">
    <property type="entry name" value="PRK10714.1"/>
    <property type="match status" value="1"/>
</dbReference>
<evidence type="ECO:0000256" key="6">
    <source>
        <dbReference type="ARBA" id="ARBA00022985"/>
    </source>
</evidence>
<name>A0AAW8HJ69_PLUGE</name>
<evidence type="ECO:0000256" key="8">
    <source>
        <dbReference type="ARBA" id="ARBA00023136"/>
    </source>
</evidence>